<dbReference type="SUPFAM" id="SSF50022">
    <property type="entry name" value="ISP domain"/>
    <property type="match status" value="1"/>
</dbReference>
<sequence>MPQYPEPYWRVGLDIPSFPKLDRDIEADVAIVGAGISGITTAYLLAQEGLKVVLLEASTILNGTTGHTTAKITAQHDLIYDELIHHFGEEKARLYYQANSDALQFIKDMVNEHQIECDFTEEDAYIYANTGEGVKQIQVEYEAYKKLGIVSEYVQSMPLPLEMQAAIVMKQQAQFHPLKFLLQLVQAFVGKSGIIYENTTAVNIEKGERPSVITRDGYRVTCKHIVSCSHFPFYEMPNLYFTRMYAERSYVLGVKTEKAFPGGMYLSADSPKRSLRYTNVNGENLVLIGGESHKTGQGICTIKHYEALEAFGEESFGITEIPYRWSAQDLITLDKVPYIGRLSADESNIFVATGYRKWGMTNGTAAALLLRDLIVGRDNPYQELYSPSRFHADPNIKAFITINVDVAKHLIGDKIGIVRRSPGDLYSDEGAIVNVNGKRACGYRDESGHLHIVDSACTHMGCELAWNSGDRTWDCPCHGSRFSVDGDVIEGPAEKPLKRIELE</sequence>
<comment type="caution">
    <text evidence="7">The sequence shown here is derived from an EMBL/GenBank/DDBJ whole genome shotgun (WGS) entry which is preliminary data.</text>
</comment>
<keyword evidence="5" id="KW-1015">Disulfide bond</keyword>
<dbReference type="EMBL" id="JARULN010000001">
    <property type="protein sequence ID" value="MDG5752989.1"/>
    <property type="molecule type" value="Genomic_DNA"/>
</dbReference>
<dbReference type="Gene3D" id="3.50.50.60">
    <property type="entry name" value="FAD/NAD(P)-binding domain"/>
    <property type="match status" value="1"/>
</dbReference>
<dbReference type="PROSITE" id="PS51296">
    <property type="entry name" value="RIESKE"/>
    <property type="match status" value="1"/>
</dbReference>
<name>A0ABT6H2M9_9BACI</name>
<evidence type="ECO:0000256" key="2">
    <source>
        <dbReference type="ARBA" id="ARBA00022723"/>
    </source>
</evidence>
<evidence type="ECO:0000256" key="3">
    <source>
        <dbReference type="ARBA" id="ARBA00023004"/>
    </source>
</evidence>
<evidence type="ECO:0000256" key="5">
    <source>
        <dbReference type="ARBA" id="ARBA00023157"/>
    </source>
</evidence>
<dbReference type="InterPro" id="IPR005805">
    <property type="entry name" value="Rieske_Fe-S_prot_C"/>
</dbReference>
<organism evidence="7 8">
    <name type="scientific">Ectobacillus antri</name>
    <dbReference type="NCBI Taxonomy" id="2486280"/>
    <lineage>
        <taxon>Bacteria</taxon>
        <taxon>Bacillati</taxon>
        <taxon>Bacillota</taxon>
        <taxon>Bacilli</taxon>
        <taxon>Bacillales</taxon>
        <taxon>Bacillaceae</taxon>
        <taxon>Ectobacillus</taxon>
    </lineage>
</organism>
<dbReference type="PANTHER" id="PTHR13847">
    <property type="entry name" value="SARCOSINE DEHYDROGENASE-RELATED"/>
    <property type="match status" value="1"/>
</dbReference>
<dbReference type="SUPFAM" id="SSF51971">
    <property type="entry name" value="Nucleotide-binding domain"/>
    <property type="match status" value="1"/>
</dbReference>
<evidence type="ECO:0000313" key="8">
    <source>
        <dbReference type="Proteomes" id="UP001218246"/>
    </source>
</evidence>
<keyword evidence="4" id="KW-0411">Iron-sulfur</keyword>
<dbReference type="Pfam" id="PF00355">
    <property type="entry name" value="Rieske"/>
    <property type="match status" value="1"/>
</dbReference>
<reference evidence="7 8" key="1">
    <citation type="submission" date="2023-04" db="EMBL/GenBank/DDBJ databases">
        <title>Ectobacillus antri isolated from activated sludge.</title>
        <authorList>
            <person name="Yan P."/>
            <person name="Liu X."/>
        </authorList>
    </citation>
    <scope>NUCLEOTIDE SEQUENCE [LARGE SCALE GENOMIC DNA]</scope>
    <source>
        <strain evidence="7 8">C18H</strain>
    </source>
</reference>
<dbReference type="InterPro" id="IPR038010">
    <property type="entry name" value="YhfW_C"/>
</dbReference>
<dbReference type="InterPro" id="IPR036188">
    <property type="entry name" value="FAD/NAD-bd_sf"/>
</dbReference>
<dbReference type="PRINTS" id="PR00162">
    <property type="entry name" value="RIESKE"/>
</dbReference>
<keyword evidence="8" id="KW-1185">Reference proteome</keyword>
<dbReference type="PANTHER" id="PTHR13847:SF274">
    <property type="entry name" value="RIESKE 2FE-2S IRON-SULFUR PROTEIN YHFW-RELATED"/>
    <property type="match status" value="1"/>
</dbReference>
<dbReference type="Gene3D" id="2.102.10.10">
    <property type="entry name" value="Rieske [2Fe-2S] iron-sulphur domain"/>
    <property type="match status" value="1"/>
</dbReference>
<keyword evidence="2" id="KW-0479">Metal-binding</keyword>
<dbReference type="Pfam" id="PF01266">
    <property type="entry name" value="DAO"/>
    <property type="match status" value="1"/>
</dbReference>
<protein>
    <submittedName>
        <fullName evidence="7">FAD-dependent oxidoreductase</fullName>
    </submittedName>
</protein>
<dbReference type="CDD" id="cd03477">
    <property type="entry name" value="Rieske_YhfW_C"/>
    <property type="match status" value="1"/>
</dbReference>
<proteinExistence type="predicted"/>
<dbReference type="InterPro" id="IPR017941">
    <property type="entry name" value="Rieske_2Fe-2S"/>
</dbReference>
<keyword evidence="3" id="KW-0408">Iron</keyword>
<gene>
    <name evidence="7" type="ORF">P6P90_03115</name>
</gene>
<feature type="domain" description="Rieske" evidence="6">
    <location>
        <begin position="417"/>
        <end position="503"/>
    </location>
</feature>
<evidence type="ECO:0000259" key="6">
    <source>
        <dbReference type="PROSITE" id="PS51296"/>
    </source>
</evidence>
<keyword evidence="1" id="KW-0001">2Fe-2S</keyword>
<evidence type="ECO:0000256" key="1">
    <source>
        <dbReference type="ARBA" id="ARBA00022714"/>
    </source>
</evidence>
<dbReference type="InterPro" id="IPR036922">
    <property type="entry name" value="Rieske_2Fe-2S_sf"/>
</dbReference>
<dbReference type="InterPro" id="IPR006076">
    <property type="entry name" value="FAD-dep_OxRdtase"/>
</dbReference>
<dbReference type="Proteomes" id="UP001218246">
    <property type="component" value="Unassembled WGS sequence"/>
</dbReference>
<evidence type="ECO:0000256" key="4">
    <source>
        <dbReference type="ARBA" id="ARBA00023014"/>
    </source>
</evidence>
<accession>A0ABT6H2M9</accession>
<evidence type="ECO:0000313" key="7">
    <source>
        <dbReference type="EMBL" id="MDG5752989.1"/>
    </source>
</evidence>
<dbReference type="Gene3D" id="3.30.9.10">
    <property type="entry name" value="D-Amino Acid Oxidase, subunit A, domain 2"/>
    <property type="match status" value="1"/>
</dbReference>